<evidence type="ECO:0000313" key="3">
    <source>
        <dbReference type="Proteomes" id="UP000537862"/>
    </source>
</evidence>
<gene>
    <name evidence="2" type="ORF">HKX39_08575</name>
</gene>
<name>A0A849P8V4_9BURK</name>
<feature type="region of interest" description="Disordered" evidence="1">
    <location>
        <begin position="60"/>
        <end position="89"/>
    </location>
</feature>
<dbReference type="Pfam" id="PF08895">
    <property type="entry name" value="DUF1840"/>
    <property type="match status" value="1"/>
</dbReference>
<proteinExistence type="predicted"/>
<dbReference type="AlphaFoldDB" id="A0A849P8V4"/>
<protein>
    <submittedName>
        <fullName evidence="2">DUF1840 domain-containing protein</fullName>
    </submittedName>
</protein>
<keyword evidence="3" id="KW-1185">Reference proteome</keyword>
<dbReference type="Proteomes" id="UP000537862">
    <property type="component" value="Unassembled WGS sequence"/>
</dbReference>
<evidence type="ECO:0000313" key="2">
    <source>
        <dbReference type="EMBL" id="NOL52215.1"/>
    </source>
</evidence>
<dbReference type="RefSeq" id="WP_171680909.1">
    <property type="nucleotide sequence ID" value="NZ_JABGBN010000007.1"/>
</dbReference>
<dbReference type="InterPro" id="IPR014991">
    <property type="entry name" value="DUF1840"/>
</dbReference>
<accession>A0A849P8V4</accession>
<comment type="caution">
    <text evidence="2">The sequence shown here is derived from an EMBL/GenBank/DDBJ whole genome shotgun (WGS) entry which is preliminary data.</text>
</comment>
<reference evidence="2 3" key="1">
    <citation type="submission" date="2020-05" db="EMBL/GenBank/DDBJ databases">
        <authorList>
            <person name="Niu N."/>
        </authorList>
    </citation>
    <scope>NUCLEOTIDE SEQUENCE [LARGE SCALE GENOMIC DNA]</scope>
    <source>
        <strain evidence="2 3">3340-03</strain>
    </source>
</reference>
<feature type="compositionally biased region" description="Basic and acidic residues" evidence="1">
    <location>
        <begin position="75"/>
        <end position="84"/>
    </location>
</feature>
<evidence type="ECO:0000256" key="1">
    <source>
        <dbReference type="SAM" id="MobiDB-lite"/>
    </source>
</evidence>
<sequence>MLITFSSNSSGDVLMLDKHALLVLNALGRAYETVPAEGVITHAQLTESIEALEKAIAEDKKENVKDAYQEEDEREEKGEDKPHPMQEPVSLARRAFPLLEMMKQALKNEKDQVVWRTGNAW</sequence>
<dbReference type="EMBL" id="JABGBN010000007">
    <property type="protein sequence ID" value="NOL52215.1"/>
    <property type="molecule type" value="Genomic_DNA"/>
</dbReference>
<organism evidence="2 3">
    <name type="scientific">Pelistega suis</name>
    <dbReference type="NCBI Taxonomy" id="1631957"/>
    <lineage>
        <taxon>Bacteria</taxon>
        <taxon>Pseudomonadati</taxon>
        <taxon>Pseudomonadota</taxon>
        <taxon>Betaproteobacteria</taxon>
        <taxon>Burkholderiales</taxon>
        <taxon>Alcaligenaceae</taxon>
        <taxon>Pelistega</taxon>
    </lineage>
</organism>